<dbReference type="AlphaFoldDB" id="A0AAD5QC57"/>
<organism evidence="1 2">
    <name type="scientific">Pythium insidiosum</name>
    <name type="common">Pythiosis disease agent</name>
    <dbReference type="NCBI Taxonomy" id="114742"/>
    <lineage>
        <taxon>Eukaryota</taxon>
        <taxon>Sar</taxon>
        <taxon>Stramenopiles</taxon>
        <taxon>Oomycota</taxon>
        <taxon>Peronosporomycetes</taxon>
        <taxon>Pythiales</taxon>
        <taxon>Pythiaceae</taxon>
        <taxon>Pythium</taxon>
    </lineage>
</organism>
<dbReference type="EMBL" id="JAKCXM010000072">
    <property type="protein sequence ID" value="KAJ0403936.1"/>
    <property type="molecule type" value="Genomic_DNA"/>
</dbReference>
<dbReference type="Proteomes" id="UP001209570">
    <property type="component" value="Unassembled WGS sequence"/>
</dbReference>
<protein>
    <submittedName>
        <fullName evidence="1">Uncharacterized protein</fullName>
    </submittedName>
</protein>
<accession>A0AAD5QC57</accession>
<evidence type="ECO:0000313" key="2">
    <source>
        <dbReference type="Proteomes" id="UP001209570"/>
    </source>
</evidence>
<name>A0AAD5QC57_PYTIN</name>
<proteinExistence type="predicted"/>
<evidence type="ECO:0000313" key="1">
    <source>
        <dbReference type="EMBL" id="KAJ0403936.1"/>
    </source>
</evidence>
<gene>
    <name evidence="1" type="ORF">P43SY_009429</name>
</gene>
<keyword evidence="2" id="KW-1185">Reference proteome</keyword>
<sequence length="91" mass="9722">MAGTSAAPRLSDNFPRVPAGCEAVAQTFFACFYEHGKQPKGTSDPAAGDKALDTCAASMEAYNSCVDSAATKTPKKLFRVPEAYRVREQES</sequence>
<reference evidence="1" key="1">
    <citation type="submission" date="2021-12" db="EMBL/GenBank/DDBJ databases">
        <title>Prjna785345.</title>
        <authorList>
            <person name="Rujirawat T."/>
            <person name="Krajaejun T."/>
        </authorList>
    </citation>
    <scope>NUCLEOTIDE SEQUENCE</scope>
    <source>
        <strain evidence="1">Pi057C3</strain>
    </source>
</reference>
<comment type="caution">
    <text evidence="1">The sequence shown here is derived from an EMBL/GenBank/DDBJ whole genome shotgun (WGS) entry which is preliminary data.</text>
</comment>